<dbReference type="InterPro" id="IPR030484">
    <property type="entry name" value="Rio2"/>
</dbReference>
<dbReference type="Pfam" id="PF01163">
    <property type="entry name" value="RIO1"/>
    <property type="match status" value="1"/>
</dbReference>
<comment type="catalytic activity">
    <reaction evidence="15">
        <text>L-threonyl-[protein] + ATP = O-phospho-L-threonyl-[protein] + ADP + H(+)</text>
        <dbReference type="Rhea" id="RHEA:46608"/>
        <dbReference type="Rhea" id="RHEA-COMP:11060"/>
        <dbReference type="Rhea" id="RHEA-COMP:11605"/>
        <dbReference type="ChEBI" id="CHEBI:15378"/>
        <dbReference type="ChEBI" id="CHEBI:30013"/>
        <dbReference type="ChEBI" id="CHEBI:30616"/>
        <dbReference type="ChEBI" id="CHEBI:61977"/>
        <dbReference type="ChEBI" id="CHEBI:456216"/>
        <dbReference type="EC" id="2.7.11.1"/>
    </reaction>
</comment>
<feature type="region of interest" description="Disordered" evidence="19">
    <location>
        <begin position="326"/>
        <end position="389"/>
    </location>
</feature>
<dbReference type="EC" id="2.7.11.1" evidence="4"/>
<dbReference type="Gene3D" id="1.10.510.10">
    <property type="entry name" value="Transferase(Phosphotransferase) domain 1"/>
    <property type="match status" value="1"/>
</dbReference>
<dbReference type="CDD" id="cd05144">
    <property type="entry name" value="RIO2_C"/>
    <property type="match status" value="1"/>
</dbReference>
<evidence type="ECO:0000313" key="21">
    <source>
        <dbReference type="EMBL" id="CAG8570368.1"/>
    </source>
</evidence>
<dbReference type="Proteomes" id="UP000789375">
    <property type="component" value="Unassembled WGS sequence"/>
</dbReference>
<dbReference type="FunFam" id="1.10.10.10:FF:000053">
    <property type="entry name" value="Serine/threonine-protein kinase RIO2"/>
    <property type="match status" value="1"/>
</dbReference>
<proteinExistence type="inferred from homology"/>
<feature type="region of interest" description="Disordered" evidence="19">
    <location>
        <begin position="450"/>
        <end position="469"/>
    </location>
</feature>
<evidence type="ECO:0000256" key="16">
    <source>
        <dbReference type="ARBA" id="ARBA00048679"/>
    </source>
</evidence>
<dbReference type="InterPro" id="IPR018934">
    <property type="entry name" value="RIO_dom"/>
</dbReference>
<evidence type="ECO:0000256" key="6">
    <source>
        <dbReference type="ARBA" id="ARBA00022517"/>
    </source>
</evidence>
<dbReference type="SMART" id="SM00090">
    <property type="entry name" value="RIO"/>
    <property type="match status" value="1"/>
</dbReference>
<evidence type="ECO:0000256" key="18">
    <source>
        <dbReference type="ARBA" id="ARBA00068837"/>
    </source>
</evidence>
<gene>
    <name evidence="21" type="ORF">FMOSSE_LOCUS7422</name>
</gene>
<feature type="compositionally biased region" description="Basic and acidic residues" evidence="19">
    <location>
        <begin position="345"/>
        <end position="356"/>
    </location>
</feature>
<name>A0A9N9BN92_FUNMO</name>
<keyword evidence="6" id="KW-0690">Ribosome biogenesis</keyword>
<dbReference type="SUPFAM" id="SSF46785">
    <property type="entry name" value="Winged helix' DNA-binding domain"/>
    <property type="match status" value="1"/>
</dbReference>
<dbReference type="GO" id="GO:0005829">
    <property type="term" value="C:cytosol"/>
    <property type="evidence" value="ECO:0007669"/>
    <property type="project" value="TreeGrafter"/>
</dbReference>
<accession>A0A9N9BN92</accession>
<reference evidence="21" key="1">
    <citation type="submission" date="2021-06" db="EMBL/GenBank/DDBJ databases">
        <authorList>
            <person name="Kallberg Y."/>
            <person name="Tangrot J."/>
            <person name="Rosling A."/>
        </authorList>
    </citation>
    <scope>NUCLEOTIDE SEQUENCE</scope>
    <source>
        <strain evidence="21">87-6 pot B 2015</strain>
    </source>
</reference>
<dbReference type="GO" id="GO:0030490">
    <property type="term" value="P:maturation of SSU-rRNA"/>
    <property type="evidence" value="ECO:0007669"/>
    <property type="project" value="TreeGrafter"/>
</dbReference>
<comment type="caution">
    <text evidence="21">The sequence shown here is derived from an EMBL/GenBank/DDBJ whole genome shotgun (WGS) entry which is preliminary data.</text>
</comment>
<dbReference type="FunFam" id="1.10.510.10:FF:000307">
    <property type="entry name" value="Serine/threonine-protein kinase RIO2"/>
    <property type="match status" value="1"/>
</dbReference>
<evidence type="ECO:0000256" key="13">
    <source>
        <dbReference type="ARBA" id="ARBA00022840"/>
    </source>
</evidence>
<keyword evidence="5" id="KW-0963">Cytoplasm</keyword>
<evidence type="ECO:0000256" key="8">
    <source>
        <dbReference type="ARBA" id="ARBA00022553"/>
    </source>
</evidence>
<comment type="catalytic activity">
    <reaction evidence="16">
        <text>L-seryl-[protein] + ATP = O-phospho-L-seryl-[protein] + ADP + H(+)</text>
        <dbReference type="Rhea" id="RHEA:17989"/>
        <dbReference type="Rhea" id="RHEA-COMP:9863"/>
        <dbReference type="Rhea" id="RHEA-COMP:11604"/>
        <dbReference type="ChEBI" id="CHEBI:15378"/>
        <dbReference type="ChEBI" id="CHEBI:29999"/>
        <dbReference type="ChEBI" id="CHEBI:30616"/>
        <dbReference type="ChEBI" id="CHEBI:83421"/>
        <dbReference type="ChEBI" id="CHEBI:456216"/>
        <dbReference type="EC" id="2.7.11.1"/>
    </reaction>
</comment>
<dbReference type="Gene3D" id="1.10.10.10">
    <property type="entry name" value="Winged helix-like DNA-binding domain superfamily/Winged helix DNA-binding domain"/>
    <property type="match status" value="1"/>
</dbReference>
<keyword evidence="7" id="KW-0723">Serine/threonine-protein kinase</keyword>
<comment type="cofactor">
    <cofactor evidence="1">
        <name>Mg(2+)</name>
        <dbReference type="ChEBI" id="CHEBI:18420"/>
    </cofactor>
</comment>
<dbReference type="InterPro" id="IPR015285">
    <property type="entry name" value="RIO2_wHTH_N"/>
</dbReference>
<evidence type="ECO:0000256" key="5">
    <source>
        <dbReference type="ARBA" id="ARBA00022490"/>
    </source>
</evidence>
<feature type="compositionally biased region" description="Basic and acidic residues" evidence="19">
    <location>
        <begin position="365"/>
        <end position="377"/>
    </location>
</feature>
<comment type="similarity">
    <text evidence="3">Belongs to the protein kinase superfamily. RIO-type Ser/Thr kinase family.</text>
</comment>
<evidence type="ECO:0000256" key="3">
    <source>
        <dbReference type="ARBA" id="ARBA00009196"/>
    </source>
</evidence>
<evidence type="ECO:0000256" key="11">
    <source>
        <dbReference type="ARBA" id="ARBA00022741"/>
    </source>
</evidence>
<evidence type="ECO:0000256" key="17">
    <source>
        <dbReference type="ARBA" id="ARBA00068353"/>
    </source>
</evidence>
<evidence type="ECO:0000256" key="4">
    <source>
        <dbReference type="ARBA" id="ARBA00012513"/>
    </source>
</evidence>
<dbReference type="Pfam" id="PF09202">
    <property type="entry name" value="Rio2_N"/>
    <property type="match status" value="1"/>
</dbReference>
<dbReference type="GO" id="GO:0046872">
    <property type="term" value="F:metal ion binding"/>
    <property type="evidence" value="ECO:0007669"/>
    <property type="project" value="UniProtKB-KW"/>
</dbReference>
<keyword evidence="9" id="KW-0808">Transferase</keyword>
<dbReference type="PROSITE" id="PS01245">
    <property type="entry name" value="RIO1"/>
    <property type="match status" value="1"/>
</dbReference>
<keyword evidence="22" id="KW-1185">Reference proteome</keyword>
<dbReference type="InterPro" id="IPR036388">
    <property type="entry name" value="WH-like_DNA-bd_sf"/>
</dbReference>
<evidence type="ECO:0000256" key="15">
    <source>
        <dbReference type="ARBA" id="ARBA00047899"/>
    </source>
</evidence>
<evidence type="ECO:0000256" key="12">
    <source>
        <dbReference type="ARBA" id="ARBA00022777"/>
    </source>
</evidence>
<protein>
    <recommendedName>
        <fullName evidence="17">Serine/threonine-protein kinase RIO2</fullName>
        <ecNumber evidence="4">2.7.11.1</ecNumber>
    </recommendedName>
    <alternativeName>
        <fullName evidence="18">Serine/threonine-protein kinase rio2</fullName>
    </alternativeName>
</protein>
<evidence type="ECO:0000256" key="19">
    <source>
        <dbReference type="SAM" id="MobiDB-lite"/>
    </source>
</evidence>
<keyword evidence="13" id="KW-0067">ATP-binding</keyword>
<feature type="domain" description="RIO kinase" evidence="20">
    <location>
        <begin position="65"/>
        <end position="297"/>
    </location>
</feature>
<dbReference type="PANTHER" id="PTHR45852:SF1">
    <property type="entry name" value="SERINE_THREONINE-PROTEIN KINASE RIO2"/>
    <property type="match status" value="1"/>
</dbReference>
<keyword evidence="11" id="KW-0547">Nucleotide-binding</keyword>
<evidence type="ECO:0000256" key="14">
    <source>
        <dbReference type="ARBA" id="ARBA00022842"/>
    </source>
</evidence>
<comment type="subcellular location">
    <subcellularLocation>
        <location evidence="2">Cytoplasm</location>
    </subcellularLocation>
</comment>
<dbReference type="GO" id="GO:0005524">
    <property type="term" value="F:ATP binding"/>
    <property type="evidence" value="ECO:0007669"/>
    <property type="project" value="UniProtKB-KW"/>
</dbReference>
<keyword evidence="8" id="KW-0597">Phosphoprotein</keyword>
<dbReference type="PANTHER" id="PTHR45852">
    <property type="entry name" value="SER/THR-PROTEIN KINASE RIO2"/>
    <property type="match status" value="1"/>
</dbReference>
<dbReference type="GO" id="GO:0004674">
    <property type="term" value="F:protein serine/threonine kinase activity"/>
    <property type="evidence" value="ECO:0007669"/>
    <property type="project" value="UniProtKB-KW"/>
</dbReference>
<dbReference type="GO" id="GO:0030688">
    <property type="term" value="C:preribosome, small subunit precursor"/>
    <property type="evidence" value="ECO:0007669"/>
    <property type="project" value="TreeGrafter"/>
</dbReference>
<evidence type="ECO:0000313" key="22">
    <source>
        <dbReference type="Proteomes" id="UP000789375"/>
    </source>
</evidence>
<sequence length="486" mass="55878">MKLDVKVLRYMSSDEFRVLTAVEMGSKNHELVPLTLIAQIAGLRHGGSHKIIGELAKKNLVAKIKNAKYEGYRLTYGGYDYLALKTFVKRGSVSSVGNQIGVGKESDIYIVADESENQLVLKIHRLGRVSFRAIKSKRDYLQKRKSASWMYMSRLAAMKEYAFMKVLYDNGFPVPQPIDQARHCVVMELIDAYPLRQISEVKDPGKLYSDLMNLIVKLAQYGLIHGDFNEFNILVKDNGDPILIDFPQMVSISHFNAEWYFNRDVECIRTYFRKRYNYESMLYPKFKLDVNREFYLDVQVSASGFTKQHQEELEAYQAELSENQDIEEDEVGGISDDNSDYVEQDNERSEIIKDVEVSELETEEESHSDSEDLDSHPGDVITSNYTSDKKSDLELEPELLNNNRKYKAHRDTIKNSTSNSSIISTTTTTSTIRLTESDIKERVAKSLKKSNKKKFQHNKRNYTKGKEKRKNMSLVKIGDKDCGIFD</sequence>
<dbReference type="SUPFAM" id="SSF56112">
    <property type="entry name" value="Protein kinase-like (PK-like)"/>
    <property type="match status" value="1"/>
</dbReference>
<evidence type="ECO:0000256" key="7">
    <source>
        <dbReference type="ARBA" id="ARBA00022527"/>
    </source>
</evidence>
<feature type="compositionally biased region" description="Acidic residues" evidence="19">
    <location>
        <begin position="326"/>
        <end position="344"/>
    </location>
</feature>
<dbReference type="FunFam" id="3.30.200.20:FF:000052">
    <property type="entry name" value="Serine/threonine-protein kinase RIO2"/>
    <property type="match status" value="1"/>
</dbReference>
<evidence type="ECO:0000256" key="10">
    <source>
        <dbReference type="ARBA" id="ARBA00022723"/>
    </source>
</evidence>
<dbReference type="InterPro" id="IPR011009">
    <property type="entry name" value="Kinase-like_dom_sf"/>
</dbReference>
<dbReference type="EMBL" id="CAJVPP010001731">
    <property type="protein sequence ID" value="CAG8570368.1"/>
    <property type="molecule type" value="Genomic_DNA"/>
</dbReference>
<evidence type="ECO:0000259" key="20">
    <source>
        <dbReference type="SMART" id="SM00090"/>
    </source>
</evidence>
<dbReference type="GO" id="GO:0005634">
    <property type="term" value="C:nucleus"/>
    <property type="evidence" value="ECO:0007669"/>
    <property type="project" value="TreeGrafter"/>
</dbReference>
<keyword evidence="10" id="KW-0479">Metal-binding</keyword>
<dbReference type="InterPro" id="IPR036390">
    <property type="entry name" value="WH_DNA-bd_sf"/>
</dbReference>
<evidence type="ECO:0000256" key="1">
    <source>
        <dbReference type="ARBA" id="ARBA00001946"/>
    </source>
</evidence>
<evidence type="ECO:0000256" key="9">
    <source>
        <dbReference type="ARBA" id="ARBA00022679"/>
    </source>
</evidence>
<keyword evidence="14" id="KW-0460">Magnesium</keyword>
<dbReference type="InterPro" id="IPR018935">
    <property type="entry name" value="RIO_kinase_CS"/>
</dbReference>
<dbReference type="Gene3D" id="3.30.200.20">
    <property type="entry name" value="Phosphorylase Kinase, domain 1"/>
    <property type="match status" value="1"/>
</dbReference>
<keyword evidence="12" id="KW-0418">Kinase</keyword>
<dbReference type="AlphaFoldDB" id="A0A9N9BN92"/>
<evidence type="ECO:0000256" key="2">
    <source>
        <dbReference type="ARBA" id="ARBA00004496"/>
    </source>
</evidence>
<dbReference type="InterPro" id="IPR000687">
    <property type="entry name" value="RIO_kinase"/>
</dbReference>
<organism evidence="21 22">
    <name type="scientific">Funneliformis mosseae</name>
    <name type="common">Endomycorrhizal fungus</name>
    <name type="synonym">Glomus mosseae</name>
    <dbReference type="NCBI Taxonomy" id="27381"/>
    <lineage>
        <taxon>Eukaryota</taxon>
        <taxon>Fungi</taxon>
        <taxon>Fungi incertae sedis</taxon>
        <taxon>Mucoromycota</taxon>
        <taxon>Glomeromycotina</taxon>
        <taxon>Glomeromycetes</taxon>
        <taxon>Glomerales</taxon>
        <taxon>Glomeraceae</taxon>
        <taxon>Funneliformis</taxon>
    </lineage>
</organism>